<keyword evidence="6" id="KW-1185">Reference proteome</keyword>
<dbReference type="PROSITE" id="PS00972">
    <property type="entry name" value="USP_1"/>
    <property type="match status" value="1"/>
</dbReference>
<dbReference type="GO" id="GO:0016579">
    <property type="term" value="P:protein deubiquitination"/>
    <property type="evidence" value="ECO:0007669"/>
    <property type="project" value="InterPro"/>
</dbReference>
<gene>
    <name evidence="5" type="ORF">V5799_004206</name>
</gene>
<dbReference type="PANTHER" id="PTHR21646:SF14">
    <property type="entry name" value="FI05488P"/>
    <property type="match status" value="1"/>
</dbReference>
<feature type="region of interest" description="Disordered" evidence="3">
    <location>
        <begin position="1018"/>
        <end position="1037"/>
    </location>
</feature>
<evidence type="ECO:0000259" key="4">
    <source>
        <dbReference type="PROSITE" id="PS50235"/>
    </source>
</evidence>
<dbReference type="Pfam" id="PF00443">
    <property type="entry name" value="UCH"/>
    <property type="match status" value="1"/>
</dbReference>
<dbReference type="InterPro" id="IPR028889">
    <property type="entry name" value="USP"/>
</dbReference>
<evidence type="ECO:0000256" key="3">
    <source>
        <dbReference type="SAM" id="MobiDB-lite"/>
    </source>
</evidence>
<feature type="region of interest" description="Disordered" evidence="3">
    <location>
        <begin position="1"/>
        <end position="79"/>
    </location>
</feature>
<dbReference type="Gene3D" id="3.90.70.10">
    <property type="entry name" value="Cysteine proteinases"/>
    <property type="match status" value="2"/>
</dbReference>
<feature type="compositionally biased region" description="Polar residues" evidence="3">
    <location>
        <begin position="804"/>
        <end position="818"/>
    </location>
</feature>
<feature type="compositionally biased region" description="Basic and acidic residues" evidence="3">
    <location>
        <begin position="836"/>
        <end position="846"/>
    </location>
</feature>
<evidence type="ECO:0000313" key="5">
    <source>
        <dbReference type="EMBL" id="KAK8758161.1"/>
    </source>
</evidence>
<feature type="compositionally biased region" description="Low complexity" evidence="3">
    <location>
        <begin position="292"/>
        <end position="304"/>
    </location>
</feature>
<comment type="catalytic activity">
    <reaction evidence="1">
        <text>Thiol-dependent hydrolysis of ester, thioester, amide, peptide and isopeptide bonds formed by the C-terminal Gly of ubiquitin (a 76-residue protein attached to proteins as an intracellular targeting signal).</text>
        <dbReference type="EC" id="3.4.19.12"/>
    </reaction>
</comment>
<dbReference type="PROSITE" id="PS00973">
    <property type="entry name" value="USP_2"/>
    <property type="match status" value="1"/>
</dbReference>
<evidence type="ECO:0000256" key="2">
    <source>
        <dbReference type="ARBA" id="ARBA00012759"/>
    </source>
</evidence>
<feature type="region of interest" description="Disordered" evidence="3">
    <location>
        <begin position="804"/>
        <end position="918"/>
    </location>
</feature>
<proteinExistence type="predicted"/>
<dbReference type="AlphaFoldDB" id="A0AAQ4D6S1"/>
<evidence type="ECO:0000256" key="1">
    <source>
        <dbReference type="ARBA" id="ARBA00000707"/>
    </source>
</evidence>
<feature type="compositionally biased region" description="Low complexity" evidence="3">
    <location>
        <begin position="57"/>
        <end position="73"/>
    </location>
</feature>
<dbReference type="GO" id="GO:0004843">
    <property type="term" value="F:cysteine-type deubiquitinase activity"/>
    <property type="evidence" value="ECO:0007669"/>
    <property type="project" value="UniProtKB-EC"/>
</dbReference>
<dbReference type="PROSITE" id="PS50235">
    <property type="entry name" value="USP_3"/>
    <property type="match status" value="1"/>
</dbReference>
<evidence type="ECO:0000313" key="6">
    <source>
        <dbReference type="Proteomes" id="UP001321473"/>
    </source>
</evidence>
<organism evidence="5 6">
    <name type="scientific">Amblyomma americanum</name>
    <name type="common">Lone star tick</name>
    <dbReference type="NCBI Taxonomy" id="6943"/>
    <lineage>
        <taxon>Eukaryota</taxon>
        <taxon>Metazoa</taxon>
        <taxon>Ecdysozoa</taxon>
        <taxon>Arthropoda</taxon>
        <taxon>Chelicerata</taxon>
        <taxon>Arachnida</taxon>
        <taxon>Acari</taxon>
        <taxon>Parasitiformes</taxon>
        <taxon>Ixodida</taxon>
        <taxon>Ixodoidea</taxon>
        <taxon>Ixodidae</taxon>
        <taxon>Amblyomminae</taxon>
        <taxon>Amblyomma</taxon>
    </lineage>
</organism>
<feature type="domain" description="USP" evidence="4">
    <location>
        <begin position="164"/>
        <end position="779"/>
    </location>
</feature>
<feature type="region of interest" description="Disordered" evidence="3">
    <location>
        <begin position="92"/>
        <end position="143"/>
    </location>
</feature>
<dbReference type="InterPro" id="IPR018200">
    <property type="entry name" value="USP_CS"/>
</dbReference>
<protein>
    <recommendedName>
        <fullName evidence="2">ubiquitinyl hydrolase 1</fullName>
        <ecNumber evidence="2">3.4.19.12</ecNumber>
    </recommendedName>
</protein>
<feature type="compositionally biased region" description="Polar residues" evidence="3">
    <location>
        <begin position="1019"/>
        <end position="1030"/>
    </location>
</feature>
<feature type="region of interest" description="Disordered" evidence="3">
    <location>
        <begin position="291"/>
        <end position="330"/>
    </location>
</feature>
<dbReference type="InterPro" id="IPR050185">
    <property type="entry name" value="Ub_carboxyl-term_hydrolase"/>
</dbReference>
<dbReference type="InterPro" id="IPR038765">
    <property type="entry name" value="Papain-like_cys_pep_sf"/>
</dbReference>
<reference evidence="5 6" key="1">
    <citation type="journal article" date="2023" name="Arcadia Sci">
        <title>De novo assembly of a long-read Amblyomma americanum tick genome.</title>
        <authorList>
            <person name="Chou S."/>
            <person name="Poskanzer K.E."/>
            <person name="Rollins M."/>
            <person name="Thuy-Boun P.S."/>
        </authorList>
    </citation>
    <scope>NUCLEOTIDE SEQUENCE [LARGE SCALE GENOMIC DNA]</scope>
    <source>
        <strain evidence="5">F_SG_1</strain>
        <tissue evidence="5">Salivary glands</tissue>
    </source>
</reference>
<feature type="compositionally biased region" description="Basic residues" evidence="3">
    <location>
        <begin position="305"/>
        <end position="316"/>
    </location>
</feature>
<name>A0AAQ4D6S1_AMBAM</name>
<dbReference type="SUPFAM" id="SSF54001">
    <property type="entry name" value="Cysteine proteinases"/>
    <property type="match status" value="1"/>
</dbReference>
<sequence>MHSSNSSPPPSRRRGGQQHNGSHHPGSFFTIPRWMGGGGSGSKKQLQYRSLRSLEDPTSASSSVAGAPASSSTGRRKRPSLFDQMVKRFFTPHISHHNRGSSSDTWNGGGKYSAPSRSGSLRDLRTRAVGGDPGGGDDGFFTGKRQDAGSSAAALPRTHVPAVAGIRNEGNTCFMNAVLQCLSNTDAFAEYLVSRAYRQDLAEARGGRGFASSSSGAGGCAGGGSTSALVTEQLAHVLSALWSCRTDGDFAARFKACVEKHGSQYQGSEQHDAQEFLIWLLDKVHEELADDATTSGGSGATTSSRTKRGSLKRSKSRSSSSSRGGGGVAAVTPWQGSPVAALFAGQLRLRLKCPSCGQQSNTFDPFVCLSLPIPAASQWLCHVHFVPRNSPPTKLAFHTDFGAAMEQVRLRISAECHIPPDQLLLLEETKEGFGTLFEGDEIASAISANSRLVALELPPASTDPAMPKDSQILVLCRSRVGTSGPCLGATRAAWVPREVSVTELKKKLLEGLPTSRQSALKDQDLVGRLDVLVWDARQILPADVDHPLFLEFVDCLLEASRDLAPAPLLRVVLQWEPQAADRLFLAEDSIVDDIGVAQQEPEPSVSLSDCLAFYFTEEKLEPEEAWLCPQCDSRQQCLAQLGLWLCPEILVIHLKRFHQNGGRHSKLATRVEVPLQDLDLSGHLCQGAAVSGGALYDLYAFCSHHGSGLQGGHYTATNVPDDAFESSGSLVYQDSTSDKQKSPAVGPWLTIQKFQHTAASSPRRAIVIPMCIFSEWQQRCRRLLAVTGVSVFISFCTRICPQPSLSSSAQKPETSYSTAGCVDRSNRLDSSPTTRSHGDGLTEKSQHRLSPPPKTSPTKTSPTTRASRSSSYRPRPNYLCTTSSSSTRGSPPKKVGGCAEGGQSAGVGASSTALRRSPPTAVKLTWNSATSPVGLAATDAGSSSVARKGRVALLAAKFSQPDEAASSKWSSKFPEGDGGSLLPERTSSLGRVGAYSPVVNDENFSPSSSYVPVNGMAAHQSQSLNRSSPAPLSPETLSRRVLSPRVPWTSRQLQSHNADFGCEKDITSSEHRRAPVAEDGTPGALKESFWTITSV</sequence>
<feature type="compositionally biased region" description="Low complexity" evidence="3">
    <location>
        <begin position="856"/>
        <end position="887"/>
    </location>
</feature>
<dbReference type="EMBL" id="JARKHS020034406">
    <property type="protein sequence ID" value="KAK8758161.1"/>
    <property type="molecule type" value="Genomic_DNA"/>
</dbReference>
<comment type="caution">
    <text evidence="5">The sequence shown here is derived from an EMBL/GenBank/DDBJ whole genome shotgun (WGS) entry which is preliminary data.</text>
</comment>
<dbReference type="InterPro" id="IPR001394">
    <property type="entry name" value="Peptidase_C19_UCH"/>
</dbReference>
<accession>A0AAQ4D6S1</accession>
<dbReference type="EC" id="3.4.19.12" evidence="2"/>
<dbReference type="PANTHER" id="PTHR21646">
    <property type="entry name" value="UBIQUITIN CARBOXYL-TERMINAL HYDROLASE"/>
    <property type="match status" value="1"/>
</dbReference>
<dbReference type="Proteomes" id="UP001321473">
    <property type="component" value="Unassembled WGS sequence"/>
</dbReference>